<feature type="domain" description="MRNA cap 0 methyltransferase" evidence="9">
    <location>
        <begin position="37"/>
        <end position="117"/>
    </location>
</feature>
<dbReference type="InterPro" id="IPR039753">
    <property type="entry name" value="RG7MT1"/>
</dbReference>
<dbReference type="OMA" id="STIWYET"/>
<evidence type="ECO:0000256" key="7">
    <source>
        <dbReference type="ARBA" id="ARBA00044712"/>
    </source>
</evidence>
<keyword evidence="6" id="KW-0506">mRNA capping</keyword>
<dbReference type="GO" id="GO:0003723">
    <property type="term" value="F:RNA binding"/>
    <property type="evidence" value="ECO:0007669"/>
    <property type="project" value="UniProtKB-KW"/>
</dbReference>
<dbReference type="Gene3D" id="3.40.50.150">
    <property type="entry name" value="Vaccinia Virus protein VP39"/>
    <property type="match status" value="2"/>
</dbReference>
<dbReference type="GO" id="GO:0005634">
    <property type="term" value="C:nucleus"/>
    <property type="evidence" value="ECO:0007669"/>
    <property type="project" value="TreeGrafter"/>
</dbReference>
<feature type="region of interest" description="Disordered" evidence="8">
    <location>
        <begin position="1"/>
        <end position="25"/>
    </location>
</feature>
<sequence>MPIPPTAVAVQGRRGGGGGGGGGGPPSVGGMALIGQLLEWVKRVMIAQLVRPNDAVCDVFCGRGLDCDKLADTKIGRYLGLDLSASALKEAQEEWRRAERSCVADFKQMDPCMDCFHTEDRLHNFLRNAAALLKPGGYLFGTCPDSGTIWCKYQKAVESLRTGHQPRWNGQLPRVRSDSYTITFEDDR</sequence>
<evidence type="ECO:0000256" key="6">
    <source>
        <dbReference type="ARBA" id="ARBA00023042"/>
    </source>
</evidence>
<dbReference type="SUPFAM" id="SSF53335">
    <property type="entry name" value="S-adenosyl-L-methionine-dependent methyltransferases"/>
    <property type="match status" value="1"/>
</dbReference>
<evidence type="ECO:0000259" key="9">
    <source>
        <dbReference type="Pfam" id="PF03291"/>
    </source>
</evidence>
<dbReference type="CDD" id="cd02440">
    <property type="entry name" value="AdoMet_MTases"/>
    <property type="match status" value="1"/>
</dbReference>
<dbReference type="OrthoDB" id="10248867at2759"/>
<keyword evidence="11" id="KW-1185">Reference proteome</keyword>
<proteinExistence type="predicted"/>
<evidence type="ECO:0000256" key="2">
    <source>
        <dbReference type="ARBA" id="ARBA00022603"/>
    </source>
</evidence>
<dbReference type="Proteomes" id="UP000265515">
    <property type="component" value="Unassembled WGS sequence"/>
</dbReference>
<evidence type="ECO:0000256" key="8">
    <source>
        <dbReference type="SAM" id="MobiDB-lite"/>
    </source>
</evidence>
<keyword evidence="3" id="KW-0808">Transferase</keyword>
<keyword evidence="4" id="KW-0949">S-adenosyl-L-methionine</keyword>
<keyword evidence="2" id="KW-0489">Methyltransferase</keyword>
<dbReference type="PANTHER" id="PTHR12189">
    <property type="entry name" value="MRNA GUANINE-7- METHYLTRANSFERASE"/>
    <property type="match status" value="1"/>
</dbReference>
<evidence type="ECO:0000313" key="10">
    <source>
        <dbReference type="EMBL" id="GBG65710.1"/>
    </source>
</evidence>
<dbReference type="EC" id="2.1.1.56" evidence="1"/>
<accession>A0A388K6N3</accession>
<gene>
    <name evidence="10" type="ORF">CBR_g52011</name>
</gene>
<name>A0A388K6N3_CHABU</name>
<evidence type="ECO:0000256" key="5">
    <source>
        <dbReference type="ARBA" id="ARBA00022884"/>
    </source>
</evidence>
<dbReference type="EMBL" id="BFEA01000064">
    <property type="protein sequence ID" value="GBG65710.1"/>
    <property type="molecule type" value="Genomic_DNA"/>
</dbReference>
<dbReference type="InterPro" id="IPR029063">
    <property type="entry name" value="SAM-dependent_MTases_sf"/>
</dbReference>
<comment type="caution">
    <text evidence="10">The sequence shown here is derived from an EMBL/GenBank/DDBJ whole genome shotgun (WGS) entry which is preliminary data.</text>
</comment>
<evidence type="ECO:0000256" key="4">
    <source>
        <dbReference type="ARBA" id="ARBA00022691"/>
    </source>
</evidence>
<dbReference type="InterPro" id="IPR004971">
    <property type="entry name" value="mRNA_G-N7_MeTrfase_dom"/>
</dbReference>
<dbReference type="Gramene" id="GBG65710">
    <property type="protein sequence ID" value="GBG65710"/>
    <property type="gene ID" value="CBR_g52011"/>
</dbReference>
<comment type="catalytic activity">
    <reaction evidence="7">
        <text>a 5'-end (5'-triphosphoguanosine)-ribonucleoside in mRNA + S-adenosyl-L-methionine = a 5'-end (N(7)-methyl 5'-triphosphoguanosine)-ribonucleoside in mRNA + S-adenosyl-L-homocysteine</text>
        <dbReference type="Rhea" id="RHEA:67008"/>
        <dbReference type="Rhea" id="RHEA-COMP:17166"/>
        <dbReference type="Rhea" id="RHEA-COMP:17167"/>
        <dbReference type="ChEBI" id="CHEBI:57856"/>
        <dbReference type="ChEBI" id="CHEBI:59789"/>
        <dbReference type="ChEBI" id="CHEBI:156461"/>
        <dbReference type="ChEBI" id="CHEBI:167617"/>
        <dbReference type="EC" id="2.1.1.56"/>
    </reaction>
</comment>
<feature type="compositionally biased region" description="Gly residues" evidence="8">
    <location>
        <begin position="13"/>
        <end position="25"/>
    </location>
</feature>
<dbReference type="PANTHER" id="PTHR12189:SF3">
    <property type="entry name" value="MRNA (GUANINE-N(7))-METHYLTRANSFERASE"/>
    <property type="match status" value="1"/>
</dbReference>
<evidence type="ECO:0000313" key="11">
    <source>
        <dbReference type="Proteomes" id="UP000265515"/>
    </source>
</evidence>
<keyword evidence="6" id="KW-0507">mRNA processing</keyword>
<reference evidence="10 11" key="1">
    <citation type="journal article" date="2018" name="Cell">
        <title>The Chara Genome: Secondary Complexity and Implications for Plant Terrestrialization.</title>
        <authorList>
            <person name="Nishiyama T."/>
            <person name="Sakayama H."/>
            <person name="Vries J.D."/>
            <person name="Buschmann H."/>
            <person name="Saint-Marcoux D."/>
            <person name="Ullrich K.K."/>
            <person name="Haas F.B."/>
            <person name="Vanderstraeten L."/>
            <person name="Becker D."/>
            <person name="Lang D."/>
            <person name="Vosolsobe S."/>
            <person name="Rombauts S."/>
            <person name="Wilhelmsson P.K.I."/>
            <person name="Janitza P."/>
            <person name="Kern R."/>
            <person name="Heyl A."/>
            <person name="Rumpler F."/>
            <person name="Villalobos L.I.A.C."/>
            <person name="Clay J.M."/>
            <person name="Skokan R."/>
            <person name="Toyoda A."/>
            <person name="Suzuki Y."/>
            <person name="Kagoshima H."/>
            <person name="Schijlen E."/>
            <person name="Tajeshwar N."/>
            <person name="Catarino B."/>
            <person name="Hetherington A.J."/>
            <person name="Saltykova A."/>
            <person name="Bonnot C."/>
            <person name="Breuninger H."/>
            <person name="Symeonidi A."/>
            <person name="Radhakrishnan G.V."/>
            <person name="Van Nieuwerburgh F."/>
            <person name="Deforce D."/>
            <person name="Chang C."/>
            <person name="Karol K.G."/>
            <person name="Hedrich R."/>
            <person name="Ulvskov P."/>
            <person name="Glockner G."/>
            <person name="Delwiche C.F."/>
            <person name="Petrasek J."/>
            <person name="Van de Peer Y."/>
            <person name="Friml J."/>
            <person name="Beilby M."/>
            <person name="Dolan L."/>
            <person name="Kohara Y."/>
            <person name="Sugano S."/>
            <person name="Fujiyama A."/>
            <person name="Delaux P.-M."/>
            <person name="Quint M."/>
            <person name="TheiBen G."/>
            <person name="Hagemann M."/>
            <person name="Harholt J."/>
            <person name="Dunand C."/>
            <person name="Zachgo S."/>
            <person name="Langdale J."/>
            <person name="Maumus F."/>
            <person name="Straeten D.V.D."/>
            <person name="Gould S.B."/>
            <person name="Rensing S.A."/>
        </authorList>
    </citation>
    <scope>NUCLEOTIDE SEQUENCE [LARGE SCALE GENOMIC DNA]</scope>
    <source>
        <strain evidence="10 11">S276</strain>
    </source>
</reference>
<evidence type="ECO:0000256" key="1">
    <source>
        <dbReference type="ARBA" id="ARBA00011926"/>
    </source>
</evidence>
<dbReference type="AlphaFoldDB" id="A0A388K6N3"/>
<evidence type="ECO:0000256" key="3">
    <source>
        <dbReference type="ARBA" id="ARBA00022679"/>
    </source>
</evidence>
<organism evidence="10 11">
    <name type="scientific">Chara braunii</name>
    <name type="common">Braun's stonewort</name>
    <dbReference type="NCBI Taxonomy" id="69332"/>
    <lineage>
        <taxon>Eukaryota</taxon>
        <taxon>Viridiplantae</taxon>
        <taxon>Streptophyta</taxon>
        <taxon>Charophyceae</taxon>
        <taxon>Charales</taxon>
        <taxon>Characeae</taxon>
        <taxon>Chara</taxon>
    </lineage>
</organism>
<protein>
    <recommendedName>
        <fullName evidence="1">mRNA (guanine-N(7))-methyltransferase</fullName>
        <ecNumber evidence="1">2.1.1.56</ecNumber>
    </recommendedName>
</protein>
<keyword evidence="5" id="KW-0694">RNA-binding</keyword>
<dbReference type="Pfam" id="PF03291">
    <property type="entry name" value="mRNA_G-N7_MeTrfase"/>
    <property type="match status" value="1"/>
</dbReference>
<dbReference type="GO" id="GO:0004482">
    <property type="term" value="F:mRNA 5'-cap (guanine-N7-)-methyltransferase activity"/>
    <property type="evidence" value="ECO:0007669"/>
    <property type="project" value="UniProtKB-EC"/>
</dbReference>
<dbReference type="STRING" id="69332.A0A388K6N3"/>